<dbReference type="EMBL" id="BMAW01131010">
    <property type="protein sequence ID" value="GFU37411.1"/>
    <property type="molecule type" value="Genomic_DNA"/>
</dbReference>
<evidence type="ECO:0000313" key="1">
    <source>
        <dbReference type="EMBL" id="GFU37411.1"/>
    </source>
</evidence>
<keyword evidence="2" id="KW-1185">Reference proteome</keyword>
<organism evidence="1 2">
    <name type="scientific">Nephila pilipes</name>
    <name type="common">Giant wood spider</name>
    <name type="synonym">Nephila maculata</name>
    <dbReference type="NCBI Taxonomy" id="299642"/>
    <lineage>
        <taxon>Eukaryota</taxon>
        <taxon>Metazoa</taxon>
        <taxon>Ecdysozoa</taxon>
        <taxon>Arthropoda</taxon>
        <taxon>Chelicerata</taxon>
        <taxon>Arachnida</taxon>
        <taxon>Araneae</taxon>
        <taxon>Araneomorphae</taxon>
        <taxon>Entelegynae</taxon>
        <taxon>Araneoidea</taxon>
        <taxon>Nephilidae</taxon>
        <taxon>Nephila</taxon>
    </lineage>
</organism>
<evidence type="ECO:0000313" key="2">
    <source>
        <dbReference type="Proteomes" id="UP000887013"/>
    </source>
</evidence>
<gene>
    <name evidence="1" type="ORF">NPIL_127941</name>
</gene>
<dbReference type="Proteomes" id="UP000887013">
    <property type="component" value="Unassembled WGS sequence"/>
</dbReference>
<protein>
    <submittedName>
        <fullName evidence="1">Uncharacterized protein</fullName>
    </submittedName>
</protein>
<name>A0A8X6QP65_NEPPI</name>
<reference evidence="1" key="1">
    <citation type="submission" date="2020-08" db="EMBL/GenBank/DDBJ databases">
        <title>Multicomponent nature underlies the extraordinary mechanical properties of spider dragline silk.</title>
        <authorList>
            <person name="Kono N."/>
            <person name="Nakamura H."/>
            <person name="Mori M."/>
            <person name="Yoshida Y."/>
            <person name="Ohtoshi R."/>
            <person name="Malay A.D."/>
            <person name="Moran D.A.P."/>
            <person name="Tomita M."/>
            <person name="Numata K."/>
            <person name="Arakawa K."/>
        </authorList>
    </citation>
    <scope>NUCLEOTIDE SEQUENCE</scope>
</reference>
<dbReference type="AlphaFoldDB" id="A0A8X6QP65"/>
<accession>A0A8X6QP65</accession>
<comment type="caution">
    <text evidence="1">The sequence shown here is derived from an EMBL/GenBank/DDBJ whole genome shotgun (WGS) entry which is preliminary data.</text>
</comment>
<sequence length="205" mass="23257">MQRVPPSNPPPYICCEVNTYLEDKICSRINMHEPHVSIHYGQYTLQFPWYTSMKIIHHSHASIMYIGNAFLRKAGLFSKQNSGKKLRIRMCGDVKHPAYKLFTTGLSSSVRNCTFWMWKGYTAEYSRLPCGGTSSSVATVIELVDEGIVVDRSWRRYYGADNVSSDIAVGASAMLSSHCHLFDRTSKAYSWFVQSAITIYTEADN</sequence>
<proteinExistence type="predicted"/>